<dbReference type="KEGG" id="smo:SELMODRAFT_418823"/>
<dbReference type="PANTHER" id="PTHR14523">
    <property type="entry name" value="UNCHARACTERIZED PROTEIN C17ORF53 HOMOLOG"/>
    <property type="match status" value="1"/>
</dbReference>
<dbReference type="Pfam" id="PF15072">
    <property type="entry name" value="HROB"/>
    <property type="match status" value="1"/>
</dbReference>
<feature type="compositionally biased region" description="Low complexity" evidence="1">
    <location>
        <begin position="29"/>
        <end position="40"/>
    </location>
</feature>
<protein>
    <recommendedName>
        <fullName evidence="2">Homologous recombination OB-fold protein OB-fold domain-containing protein</fullName>
    </recommendedName>
</protein>
<sequence length="1031" mass="114498">MDLEDFEVDFDLGEFLKNGDREEVSESIAAAGTPEPTTTPDFRQGFAGSDRAVSPPPENPSSSRSDFRDFGLGESARILGTSAKRSLRENDQGNVQKKAKTASEEPMFLDFLDMEDSRDWTVPRTLNVASSPARADEEPPQRSLENDFGAPEIFGAKSQKLAYTIPGPAGAMQLGIKRSEPCEVSRKENPFDHSDFRSSAWLAALRYCQIGEIDPVKYSRRDSTISHIKSSSCVERIPQLLAIIQSCTPNGCGDAFVTLKDPTGTIGGTVHKRVLAETEFGRDIVPGAVIVLSKVTVFKQSIRTQYLNNAVQLVERLRISVSKFFEGFLVEMCAKRSRDYVTVEEAREAVKTILDMNEDDIFIKGKSTLLPYPGIGDPVSRPPVALNYVGRGNTLFELLGVWISGREVLILGPKGIGKSSDFRAMACVLYKWLNTPDDEENREKRMHLQLREGVKYRPVFLWAETFLIDHVEATKNALLFSYLVDEIRQVDGWQETEAAIASIVSMEEALGFIKERKKNKAEVFYFFIDGGEALDPSDFLGTPVYDHDAKSAAKKDLRVLLSAGTRICWCTSPKAGILSRKNQLPSFTYKRQKAVFDEQEYSTFAGNCLLGKLPARRSSIELYTGFVPLFLDVMATCCETVLGDLVVPETNTFPGVPAWLYFGRTLASKATDEVIAMLNDEDEYWDCVLRAFTQHSEIDEVRKKASKIQVQGACRTDANMARLDPTYVLDASTGEYCSSFIKRIYLNAVREKEEAVKPYADGAWMAYASRLLQDKGRINWSTVGQLCEDVLAAVVARKGLRLGSDIHAACGTITVQEFDKIPSRSIESIKKMAVNTGYYFKPRDLSFPDVDAVIVWVDETGAVNIIALQYTVNVDEHRKSANQFMSLSSLRLWFPDIEKHLGNINLHFAFVGCSSQPGYSRSVQLASIKQLKNGTVWGTPEYVLHVQPFDDKAIPGLAAEDYGVLVEITSSRTWNTSYSEVQGDGVGLLALTRKELDKMAKQDYGLNPKDYKNKALLINAMLAAGGSPASS</sequence>
<gene>
    <name evidence="3" type="ORF">SELMODRAFT_418823</name>
</gene>
<evidence type="ECO:0000313" key="4">
    <source>
        <dbReference type="Proteomes" id="UP000001514"/>
    </source>
</evidence>
<dbReference type="Gramene" id="EFJ20064">
    <property type="protein sequence ID" value="EFJ20064"/>
    <property type="gene ID" value="SELMODRAFT_418823"/>
</dbReference>
<organism evidence="4">
    <name type="scientific">Selaginella moellendorffii</name>
    <name type="common">Spikemoss</name>
    <dbReference type="NCBI Taxonomy" id="88036"/>
    <lineage>
        <taxon>Eukaryota</taxon>
        <taxon>Viridiplantae</taxon>
        <taxon>Streptophyta</taxon>
        <taxon>Embryophyta</taxon>
        <taxon>Tracheophyta</taxon>
        <taxon>Lycopodiopsida</taxon>
        <taxon>Selaginellales</taxon>
        <taxon>Selaginellaceae</taxon>
        <taxon>Selaginella</taxon>
    </lineage>
</organism>
<dbReference type="Proteomes" id="UP000001514">
    <property type="component" value="Unassembled WGS sequence"/>
</dbReference>
<dbReference type="PANTHER" id="PTHR14523:SF1">
    <property type="entry name" value="HOMOLOGOUS RECOMBINATION OB-FOLD PROTEIN"/>
    <property type="match status" value="1"/>
</dbReference>
<reference evidence="3 4" key="1">
    <citation type="journal article" date="2011" name="Science">
        <title>The Selaginella genome identifies genetic changes associated with the evolution of vascular plants.</title>
        <authorList>
            <person name="Banks J.A."/>
            <person name="Nishiyama T."/>
            <person name="Hasebe M."/>
            <person name="Bowman J.L."/>
            <person name="Gribskov M."/>
            <person name="dePamphilis C."/>
            <person name="Albert V.A."/>
            <person name="Aono N."/>
            <person name="Aoyama T."/>
            <person name="Ambrose B.A."/>
            <person name="Ashton N.W."/>
            <person name="Axtell M.J."/>
            <person name="Barker E."/>
            <person name="Barker M.S."/>
            <person name="Bennetzen J.L."/>
            <person name="Bonawitz N.D."/>
            <person name="Chapple C."/>
            <person name="Cheng C."/>
            <person name="Correa L.G."/>
            <person name="Dacre M."/>
            <person name="DeBarry J."/>
            <person name="Dreyer I."/>
            <person name="Elias M."/>
            <person name="Engstrom E.M."/>
            <person name="Estelle M."/>
            <person name="Feng L."/>
            <person name="Finet C."/>
            <person name="Floyd S.K."/>
            <person name="Frommer W.B."/>
            <person name="Fujita T."/>
            <person name="Gramzow L."/>
            <person name="Gutensohn M."/>
            <person name="Harholt J."/>
            <person name="Hattori M."/>
            <person name="Heyl A."/>
            <person name="Hirai T."/>
            <person name="Hiwatashi Y."/>
            <person name="Ishikawa M."/>
            <person name="Iwata M."/>
            <person name="Karol K.G."/>
            <person name="Koehler B."/>
            <person name="Kolukisaoglu U."/>
            <person name="Kubo M."/>
            <person name="Kurata T."/>
            <person name="Lalonde S."/>
            <person name="Li K."/>
            <person name="Li Y."/>
            <person name="Litt A."/>
            <person name="Lyons E."/>
            <person name="Manning G."/>
            <person name="Maruyama T."/>
            <person name="Michael T.P."/>
            <person name="Mikami K."/>
            <person name="Miyazaki S."/>
            <person name="Morinaga S."/>
            <person name="Murata T."/>
            <person name="Mueller-Roeber B."/>
            <person name="Nelson D.R."/>
            <person name="Obara M."/>
            <person name="Oguri Y."/>
            <person name="Olmstead R.G."/>
            <person name="Onodera N."/>
            <person name="Petersen B.L."/>
            <person name="Pils B."/>
            <person name="Prigge M."/>
            <person name="Rensing S.A."/>
            <person name="Riano-Pachon D.M."/>
            <person name="Roberts A.W."/>
            <person name="Sato Y."/>
            <person name="Scheller H.V."/>
            <person name="Schulz B."/>
            <person name="Schulz C."/>
            <person name="Shakirov E.V."/>
            <person name="Shibagaki N."/>
            <person name="Shinohara N."/>
            <person name="Shippen D.E."/>
            <person name="Soerensen I."/>
            <person name="Sotooka R."/>
            <person name="Sugimoto N."/>
            <person name="Sugita M."/>
            <person name="Sumikawa N."/>
            <person name="Tanurdzic M."/>
            <person name="Theissen G."/>
            <person name="Ulvskov P."/>
            <person name="Wakazuki S."/>
            <person name="Weng J.K."/>
            <person name="Willats W.W."/>
            <person name="Wipf D."/>
            <person name="Wolf P.G."/>
            <person name="Yang L."/>
            <person name="Zimmer A.D."/>
            <person name="Zhu Q."/>
            <person name="Mitros T."/>
            <person name="Hellsten U."/>
            <person name="Loque D."/>
            <person name="Otillar R."/>
            <person name="Salamov A."/>
            <person name="Schmutz J."/>
            <person name="Shapiro H."/>
            <person name="Lindquist E."/>
            <person name="Lucas S."/>
            <person name="Rokhsar D."/>
            <person name="Grigoriev I.V."/>
        </authorList>
    </citation>
    <scope>NUCLEOTIDE SEQUENCE [LARGE SCALE GENOMIC DNA]</scope>
</reference>
<accession>D8S6H5</accession>
<dbReference type="InParanoid" id="D8S6H5"/>
<dbReference type="HOGENOM" id="CLU_011205_0_0_1"/>
<feature type="domain" description="Homologous recombination OB-fold protein OB-fold" evidence="2">
    <location>
        <begin position="235"/>
        <end position="308"/>
    </location>
</feature>
<name>D8S6H5_SELML</name>
<evidence type="ECO:0000313" key="3">
    <source>
        <dbReference type="EMBL" id="EFJ20064.1"/>
    </source>
</evidence>
<evidence type="ECO:0000256" key="1">
    <source>
        <dbReference type="SAM" id="MobiDB-lite"/>
    </source>
</evidence>
<dbReference type="EMBL" id="GL377604">
    <property type="protein sequence ID" value="EFJ20064.1"/>
    <property type="molecule type" value="Genomic_DNA"/>
</dbReference>
<dbReference type="eggNOG" id="ENOG502RXQD">
    <property type="taxonomic scope" value="Eukaryota"/>
</dbReference>
<dbReference type="AlphaFoldDB" id="D8S6H5"/>
<keyword evidence="4" id="KW-1185">Reference proteome</keyword>
<dbReference type="InterPro" id="IPR058570">
    <property type="entry name" value="HROB_OB"/>
</dbReference>
<proteinExistence type="predicted"/>
<dbReference type="InterPro" id="IPR028045">
    <property type="entry name" value="HROB"/>
</dbReference>
<feature type="region of interest" description="Disordered" evidence="1">
    <location>
        <begin position="17"/>
        <end position="102"/>
    </location>
</feature>
<evidence type="ECO:0000259" key="2">
    <source>
        <dbReference type="Pfam" id="PF15072"/>
    </source>
</evidence>
<dbReference type="GO" id="GO:0000725">
    <property type="term" value="P:recombinational repair"/>
    <property type="evidence" value="ECO:0007669"/>
    <property type="project" value="InterPro"/>
</dbReference>